<evidence type="ECO:0000313" key="1">
    <source>
        <dbReference type="EMBL" id="KAG2853813.1"/>
    </source>
</evidence>
<dbReference type="Proteomes" id="UP000735874">
    <property type="component" value="Unassembled WGS sequence"/>
</dbReference>
<protein>
    <submittedName>
        <fullName evidence="1">Uncharacterized protein</fullName>
    </submittedName>
</protein>
<reference evidence="1" key="1">
    <citation type="submission" date="2018-10" db="EMBL/GenBank/DDBJ databases">
        <title>Effector identification in a new, highly contiguous assembly of the strawberry crown rot pathogen Phytophthora cactorum.</title>
        <authorList>
            <person name="Armitage A.D."/>
            <person name="Nellist C.F."/>
            <person name="Bates H."/>
            <person name="Vickerstaff R.J."/>
            <person name="Harrison R.J."/>
        </authorList>
    </citation>
    <scope>NUCLEOTIDE SEQUENCE</scope>
    <source>
        <strain evidence="1">15-7</strain>
        <strain evidence="2">4032</strain>
        <strain evidence="3">4040</strain>
        <strain evidence="4">P415</strain>
        <strain evidence="5">P421</strain>
    </source>
</reference>
<dbReference type="EMBL" id="RCMG01000462">
    <property type="protein sequence ID" value="KAG2853813.1"/>
    <property type="molecule type" value="Genomic_DNA"/>
</dbReference>
<evidence type="ECO:0000313" key="5">
    <source>
        <dbReference type="EMBL" id="KAG3214227.1"/>
    </source>
</evidence>
<dbReference type="EMBL" id="RCMV01000657">
    <property type="protein sequence ID" value="KAG3214227.1"/>
    <property type="molecule type" value="Genomic_DNA"/>
</dbReference>
<dbReference type="Proteomes" id="UP000736787">
    <property type="component" value="Unassembled WGS sequence"/>
</dbReference>
<organism evidence="1 6">
    <name type="scientific">Phytophthora cactorum</name>
    <dbReference type="NCBI Taxonomy" id="29920"/>
    <lineage>
        <taxon>Eukaryota</taxon>
        <taxon>Sar</taxon>
        <taxon>Stramenopiles</taxon>
        <taxon>Oomycota</taxon>
        <taxon>Peronosporomycetes</taxon>
        <taxon>Peronosporales</taxon>
        <taxon>Peronosporaceae</taxon>
        <taxon>Phytophthora</taxon>
    </lineage>
</organism>
<dbReference type="EMBL" id="RCMI01000609">
    <property type="protein sequence ID" value="KAG2903803.1"/>
    <property type="molecule type" value="Genomic_DNA"/>
</dbReference>
<accession>A0A8T0YVW6</accession>
<sequence length="119" mass="12948">MTSVCLPAYNVQFLRSLATNSLQLRVSSPPSRQRESRLVAGNMTSISGLMREAIQKSCLRSERVSEAHMERNQLLYPCASLDLRGRLKSSAKSVSASRKSGPSVKAPVNLATSGLRLSI</sequence>
<name>A0A8T0YVW6_9STRA</name>
<dbReference type="Proteomes" id="UP000774804">
    <property type="component" value="Unassembled WGS sequence"/>
</dbReference>
<dbReference type="Proteomes" id="UP000760860">
    <property type="component" value="Unassembled WGS sequence"/>
</dbReference>
<gene>
    <name evidence="1" type="ORF">PC113_g13861</name>
    <name evidence="2" type="ORF">PC115_g15184</name>
    <name evidence="3" type="ORF">PC117_g14177</name>
    <name evidence="4" type="ORF">PC118_g14660</name>
    <name evidence="5" type="ORF">PC129_g14855</name>
</gene>
<evidence type="ECO:0000313" key="6">
    <source>
        <dbReference type="Proteomes" id="UP000735874"/>
    </source>
</evidence>
<proteinExistence type="predicted"/>
<dbReference type="Proteomes" id="UP000697107">
    <property type="component" value="Unassembled WGS sequence"/>
</dbReference>
<dbReference type="EMBL" id="RCMK01000435">
    <property type="protein sequence ID" value="KAG2928861.1"/>
    <property type="molecule type" value="Genomic_DNA"/>
</dbReference>
<dbReference type="AlphaFoldDB" id="A0A8T0YVW6"/>
<comment type="caution">
    <text evidence="1">The sequence shown here is derived from an EMBL/GenBank/DDBJ whole genome shotgun (WGS) entry which is preliminary data.</text>
</comment>
<evidence type="ECO:0000313" key="4">
    <source>
        <dbReference type="EMBL" id="KAG2974230.1"/>
    </source>
</evidence>
<evidence type="ECO:0000313" key="3">
    <source>
        <dbReference type="EMBL" id="KAG2928861.1"/>
    </source>
</evidence>
<evidence type="ECO:0000313" key="2">
    <source>
        <dbReference type="EMBL" id="KAG2903803.1"/>
    </source>
</evidence>
<dbReference type="EMBL" id="RCML01000542">
    <property type="protein sequence ID" value="KAG2974230.1"/>
    <property type="molecule type" value="Genomic_DNA"/>
</dbReference>